<feature type="domain" description="PDZ" evidence="2">
    <location>
        <begin position="166"/>
        <end position="207"/>
    </location>
</feature>
<dbReference type="PROSITE" id="PS51022">
    <property type="entry name" value="L27"/>
    <property type="match status" value="1"/>
</dbReference>
<dbReference type="EMBL" id="AP028910">
    <property type="protein sequence ID" value="BES91023.1"/>
    <property type="molecule type" value="Genomic_DNA"/>
</dbReference>
<accession>A0ABN7AG50</accession>
<evidence type="ECO:0000313" key="4">
    <source>
        <dbReference type="EMBL" id="BES91023.1"/>
    </source>
</evidence>
<dbReference type="InterPro" id="IPR051342">
    <property type="entry name" value="PDZ_scaffold"/>
</dbReference>
<dbReference type="SUPFAM" id="SSF50156">
    <property type="entry name" value="PDZ domain-like"/>
    <property type="match status" value="1"/>
</dbReference>
<dbReference type="Proteomes" id="UP001307889">
    <property type="component" value="Chromosome 2"/>
</dbReference>
<organism evidence="4 5">
    <name type="scientific">Nesidiocoris tenuis</name>
    <dbReference type="NCBI Taxonomy" id="355587"/>
    <lineage>
        <taxon>Eukaryota</taxon>
        <taxon>Metazoa</taxon>
        <taxon>Ecdysozoa</taxon>
        <taxon>Arthropoda</taxon>
        <taxon>Hexapoda</taxon>
        <taxon>Insecta</taxon>
        <taxon>Pterygota</taxon>
        <taxon>Neoptera</taxon>
        <taxon>Paraneoptera</taxon>
        <taxon>Hemiptera</taxon>
        <taxon>Heteroptera</taxon>
        <taxon>Panheteroptera</taxon>
        <taxon>Cimicomorpha</taxon>
        <taxon>Miridae</taxon>
        <taxon>Dicyphina</taxon>
        <taxon>Nesidiocoris</taxon>
    </lineage>
</organism>
<gene>
    <name evidence="4" type="ORF">NTJ_03831</name>
</gene>
<evidence type="ECO:0000256" key="1">
    <source>
        <dbReference type="ARBA" id="ARBA00022553"/>
    </source>
</evidence>
<dbReference type="PANTHER" id="PTHR19964">
    <property type="entry name" value="MULTIPLE PDZ DOMAIN PROTEIN"/>
    <property type="match status" value="1"/>
</dbReference>
<protein>
    <submittedName>
        <fullName evidence="4">PDZ domain (Also known as DHR or GLGF)</fullName>
    </submittedName>
</protein>
<dbReference type="Gene3D" id="1.10.287.650">
    <property type="entry name" value="L27 domain"/>
    <property type="match status" value="1"/>
</dbReference>
<dbReference type="InterPro" id="IPR004172">
    <property type="entry name" value="L27_dom"/>
</dbReference>
<proteinExistence type="predicted"/>
<sequence length="207" mass="22451">MPLNPDISSALQLLEYIQLTINESDDAKLHAQASDDLNLLISLLENPIFRTVVQIQDSLGELNAQIQQHPSILPVDFDVDPAGDLVLNVPPPVFETDEFTPTIGKLEADDQRVPVAKLSQSSSGEPNSPPIISPGILDDTPITNVPYALEFQKAVDESSQGREVLTVKLFKPEGCSLGFSVVGLRSEEKGELGIFIQEIQPNGITGR</sequence>
<evidence type="ECO:0000313" key="5">
    <source>
        <dbReference type="Proteomes" id="UP001307889"/>
    </source>
</evidence>
<dbReference type="Gene3D" id="2.30.42.10">
    <property type="match status" value="1"/>
</dbReference>
<reference evidence="4 5" key="1">
    <citation type="submission" date="2023-09" db="EMBL/GenBank/DDBJ databases">
        <title>Nesidiocoris tenuis whole genome shotgun sequence.</title>
        <authorList>
            <person name="Shibata T."/>
            <person name="Shimoda M."/>
            <person name="Kobayashi T."/>
            <person name="Uehara T."/>
        </authorList>
    </citation>
    <scope>NUCLEOTIDE SEQUENCE [LARGE SCALE GENOMIC DNA]</scope>
    <source>
        <strain evidence="4 5">Japan</strain>
    </source>
</reference>
<dbReference type="InterPro" id="IPR001478">
    <property type="entry name" value="PDZ"/>
</dbReference>
<dbReference type="InterPro" id="IPR036892">
    <property type="entry name" value="L27_dom_sf"/>
</dbReference>
<feature type="domain" description="L27" evidence="3">
    <location>
        <begin position="3"/>
        <end position="67"/>
    </location>
</feature>
<dbReference type="PROSITE" id="PS50106">
    <property type="entry name" value="PDZ"/>
    <property type="match status" value="1"/>
</dbReference>
<evidence type="ECO:0000259" key="2">
    <source>
        <dbReference type="PROSITE" id="PS50106"/>
    </source>
</evidence>
<keyword evidence="1" id="KW-0597">Phosphoprotein</keyword>
<name>A0ABN7AG50_9HEMI</name>
<keyword evidence="5" id="KW-1185">Reference proteome</keyword>
<dbReference type="InterPro" id="IPR036034">
    <property type="entry name" value="PDZ_sf"/>
</dbReference>
<dbReference type="SUPFAM" id="SSF101288">
    <property type="entry name" value="L27 domain"/>
    <property type="match status" value="1"/>
</dbReference>
<dbReference type="PANTHER" id="PTHR19964:SF92">
    <property type="entry name" value="PATJ HOMOLOG"/>
    <property type="match status" value="1"/>
</dbReference>
<evidence type="ECO:0000259" key="3">
    <source>
        <dbReference type="PROSITE" id="PS51022"/>
    </source>
</evidence>